<dbReference type="RefSeq" id="WP_173129020.1">
    <property type="nucleotide sequence ID" value="NZ_JABRWJ010000008.1"/>
</dbReference>
<dbReference type="SUPFAM" id="SSF56219">
    <property type="entry name" value="DNase I-like"/>
    <property type="match status" value="1"/>
</dbReference>
<organism evidence="1 2">
    <name type="scientific">Pseudaquabacterium terrae</name>
    <dbReference type="NCBI Taxonomy" id="2732868"/>
    <lineage>
        <taxon>Bacteria</taxon>
        <taxon>Pseudomonadati</taxon>
        <taxon>Pseudomonadota</taxon>
        <taxon>Betaproteobacteria</taxon>
        <taxon>Burkholderiales</taxon>
        <taxon>Sphaerotilaceae</taxon>
        <taxon>Pseudaquabacterium</taxon>
    </lineage>
</organism>
<reference evidence="1 2" key="1">
    <citation type="submission" date="2020-05" db="EMBL/GenBank/DDBJ databases">
        <title>Aquincola sp. isolate from soil.</title>
        <authorList>
            <person name="Han J."/>
            <person name="Kim D.-U."/>
        </authorList>
    </citation>
    <scope>NUCLEOTIDE SEQUENCE [LARGE SCALE GENOMIC DNA]</scope>
    <source>
        <strain evidence="1 2">S2</strain>
    </source>
</reference>
<accession>A0ABX2EP20</accession>
<protein>
    <recommendedName>
        <fullName evidence="3">Endonuclease/exonuclease/phosphatase domain-containing protein</fullName>
    </recommendedName>
</protein>
<name>A0ABX2EP20_9BURK</name>
<evidence type="ECO:0000313" key="1">
    <source>
        <dbReference type="EMBL" id="NRF70286.1"/>
    </source>
</evidence>
<evidence type="ECO:0000313" key="2">
    <source>
        <dbReference type="Proteomes" id="UP000737171"/>
    </source>
</evidence>
<comment type="caution">
    <text evidence="1">The sequence shown here is derived from an EMBL/GenBank/DDBJ whole genome shotgun (WGS) entry which is preliminary data.</text>
</comment>
<sequence length="235" mass="26118">MRIVAWNCCRGPIPRKMSALEALQPDIAVIAEALAPSAESDQLLWFPSNASRLGIQVRSFGPHRLKRLKVADLPNCVVPVRVSGPVSFNLLAVWTWPAPSYTRAFMNGLSAYAGLLRRGPAVVAGDFNGSPAFDKPTQRIKWWTNGFSLLQDAGLVSAYHAFNAVAFGDEPHATHHFLRKAERPFHIDFCFVPRAWAQHRLEVRIAAEPQWCALSDHFPLVVDTEAVTSARPSRR</sequence>
<evidence type="ECO:0008006" key="3">
    <source>
        <dbReference type="Google" id="ProtNLM"/>
    </source>
</evidence>
<dbReference type="Proteomes" id="UP000737171">
    <property type="component" value="Unassembled WGS sequence"/>
</dbReference>
<keyword evidence="2" id="KW-1185">Reference proteome</keyword>
<dbReference type="EMBL" id="JABRWJ010000008">
    <property type="protein sequence ID" value="NRF70286.1"/>
    <property type="molecule type" value="Genomic_DNA"/>
</dbReference>
<proteinExistence type="predicted"/>
<gene>
    <name evidence="1" type="ORF">HLB44_25075</name>
</gene>
<dbReference type="InterPro" id="IPR036691">
    <property type="entry name" value="Endo/exonu/phosph_ase_sf"/>
</dbReference>
<dbReference type="Gene3D" id="3.60.10.10">
    <property type="entry name" value="Endonuclease/exonuclease/phosphatase"/>
    <property type="match status" value="1"/>
</dbReference>